<evidence type="ECO:0000313" key="2">
    <source>
        <dbReference type="Proteomes" id="UP001432062"/>
    </source>
</evidence>
<protein>
    <submittedName>
        <fullName evidence="1">Uncharacterized protein</fullName>
    </submittedName>
</protein>
<accession>A0ABZ1YIB5</accession>
<evidence type="ECO:0000313" key="1">
    <source>
        <dbReference type="EMBL" id="WUV42945.1"/>
    </source>
</evidence>
<organism evidence="1 2">
    <name type="scientific">Nocardia vinacea</name>
    <dbReference type="NCBI Taxonomy" id="96468"/>
    <lineage>
        <taxon>Bacteria</taxon>
        <taxon>Bacillati</taxon>
        <taxon>Actinomycetota</taxon>
        <taxon>Actinomycetes</taxon>
        <taxon>Mycobacteriales</taxon>
        <taxon>Nocardiaceae</taxon>
        <taxon>Nocardia</taxon>
    </lineage>
</organism>
<sequence length="64" mass="6979">MTAAACHRVQWFPGSDQLLGRCHCGATRIADDPIEIWQWLLAHPDGHHDRAPDPRPATLIGAGA</sequence>
<gene>
    <name evidence="1" type="ORF">OG563_27315</name>
</gene>
<proteinExistence type="predicted"/>
<name>A0ABZ1YIB5_9NOCA</name>
<keyword evidence="2" id="KW-1185">Reference proteome</keyword>
<dbReference type="RefSeq" id="WP_040687624.1">
    <property type="nucleotide sequence ID" value="NZ_CP109441.1"/>
</dbReference>
<dbReference type="Proteomes" id="UP001432062">
    <property type="component" value="Chromosome"/>
</dbReference>
<dbReference type="EMBL" id="CP109441">
    <property type="protein sequence ID" value="WUV42945.1"/>
    <property type="molecule type" value="Genomic_DNA"/>
</dbReference>
<reference evidence="1" key="1">
    <citation type="submission" date="2022-10" db="EMBL/GenBank/DDBJ databases">
        <title>The complete genomes of actinobacterial strains from the NBC collection.</title>
        <authorList>
            <person name="Joergensen T.S."/>
            <person name="Alvarez Arevalo M."/>
            <person name="Sterndorff E.B."/>
            <person name="Faurdal D."/>
            <person name="Vuksanovic O."/>
            <person name="Mourched A.-S."/>
            <person name="Charusanti P."/>
            <person name="Shaw S."/>
            <person name="Blin K."/>
            <person name="Weber T."/>
        </authorList>
    </citation>
    <scope>NUCLEOTIDE SEQUENCE</scope>
    <source>
        <strain evidence="1">NBC_01482</strain>
    </source>
</reference>